<protein>
    <recommendedName>
        <fullName evidence="4">Protein kinase domain-containing protein</fullName>
    </recommendedName>
</protein>
<evidence type="ECO:0008006" key="4">
    <source>
        <dbReference type="Google" id="ProtNLM"/>
    </source>
</evidence>
<evidence type="ECO:0000256" key="1">
    <source>
        <dbReference type="SAM" id="Coils"/>
    </source>
</evidence>
<dbReference type="AlphaFoldDB" id="A0A022VTF9"/>
<feature type="compositionally biased region" description="Acidic residues" evidence="2">
    <location>
        <begin position="474"/>
        <end position="483"/>
    </location>
</feature>
<dbReference type="HOGENOM" id="CLU_010672_3_1_1"/>
<feature type="coiled-coil region" evidence="1">
    <location>
        <begin position="11"/>
        <end position="52"/>
    </location>
</feature>
<feature type="region of interest" description="Disordered" evidence="2">
    <location>
        <begin position="190"/>
        <end position="243"/>
    </location>
</feature>
<accession>A0A022VTF9</accession>
<evidence type="ECO:0000256" key="2">
    <source>
        <dbReference type="SAM" id="MobiDB-lite"/>
    </source>
</evidence>
<feature type="region of interest" description="Disordered" evidence="2">
    <location>
        <begin position="428"/>
        <end position="523"/>
    </location>
</feature>
<dbReference type="EMBL" id="KK207909">
    <property type="protein sequence ID" value="EZF49219.1"/>
    <property type="molecule type" value="Genomic_DNA"/>
</dbReference>
<name>A0A022VTF9_TRIRU</name>
<reference evidence="3" key="1">
    <citation type="submission" date="2014-02" db="EMBL/GenBank/DDBJ databases">
        <title>The Genome Sequence of Trichophyton rubrum (morphotype fischeri) CBS 288.86.</title>
        <authorList>
            <consortium name="The Broad Institute Genomics Platform"/>
            <person name="Cuomo C.A."/>
            <person name="White T.C."/>
            <person name="Graser Y."/>
            <person name="Martinez-Rossi N."/>
            <person name="Heitman J."/>
            <person name="Young S.K."/>
            <person name="Zeng Q."/>
            <person name="Gargeya S."/>
            <person name="Abouelleil A."/>
            <person name="Alvarado L."/>
            <person name="Chapman S.B."/>
            <person name="Gainer-Dewar J."/>
            <person name="Goldberg J."/>
            <person name="Griggs A."/>
            <person name="Gujja S."/>
            <person name="Hansen M."/>
            <person name="Howarth C."/>
            <person name="Imamovic A."/>
            <person name="Larimer J."/>
            <person name="Martinez D."/>
            <person name="Murphy C."/>
            <person name="Pearson M.D."/>
            <person name="Persinoti G."/>
            <person name="Poon T."/>
            <person name="Priest M."/>
            <person name="Roberts A.D."/>
            <person name="Saif S."/>
            <person name="Shea T.D."/>
            <person name="Sykes S.N."/>
            <person name="Wortman J."/>
            <person name="Nusbaum C."/>
            <person name="Birren B."/>
        </authorList>
    </citation>
    <scope>NUCLEOTIDE SEQUENCE [LARGE SCALE GENOMIC DNA]</scope>
    <source>
        <strain evidence="3">CBS 288.86</strain>
    </source>
</reference>
<dbReference type="Gene3D" id="1.10.510.10">
    <property type="entry name" value="Transferase(Phosphotransferase) domain 1"/>
    <property type="match status" value="1"/>
</dbReference>
<feature type="compositionally biased region" description="Basic and acidic residues" evidence="2">
    <location>
        <begin position="428"/>
        <end position="444"/>
    </location>
</feature>
<proteinExistence type="predicted"/>
<gene>
    <name evidence="3" type="ORF">H103_07334</name>
</gene>
<evidence type="ECO:0000313" key="3">
    <source>
        <dbReference type="EMBL" id="EZF49219.1"/>
    </source>
</evidence>
<sequence>MANEAPVGSREEALLQQLERERALRRQAEEEKERERDLRQQAEAENARFQKQLQPTTLPEFLDACHVYLSVGFSPRINYKTGTQGNPENAYLKLRPDYIREWTTFSQEQSEVWRDLFSVDFASEPHFTSLNTLKEMGNDLQVRSMGSELDLNYYERYAVEDRVSLIIRNLFSDDRLRKIFNLGGDVTFENHGNTITTEERGAEPTANPDIGSPQQSPVQKRRKKADMHGDSLPATPTVRSRSSRPRADQFCVYNTGPERAIPAFIIEYKAPHKLTLAIIEAGLMEMDVDDVVIYNESDDPVKLAQRRVAAVISQAFSYMIQAELEFGYVCTGEAFIFLRVPSDDPATVYYYLSTPNEDVGETTGWAGGDSANRLHLTAIGQVLAFTLRALKSQPHGQVWRNNAEAQLKRWEIEQDDVLFGSDIEESTGKKLSDYKQDRKSRNEYIRVSPIKTRSKSKALASCRDPEERPTGSEPSDDGDDDDSSGSGGFDPGSPSSGLPRRASNVTAVTKPPPTGSREHKYSLEPPVEPTQFCTQKCLLGLFNRGPLDQNCPHVASHGVERHAIDDREFRRLVRAQILADSGPSGCESMHLHGTSGALFWLTLFPYGYTLVAKAMPVETVKCALYEERIYQHLRPIQGIYIPVCLGSVDISSRPLWYDGIFEVVHLLLLGHAGRLVKFHAGANNLRDFAPSACESLRAIHKQHALHRDAHSGNMFWNAENKQVMFVDFERARVVNSQTKKRKRGTLPLSSHGNTEFEREIKSVERHMGFR</sequence>
<dbReference type="OrthoDB" id="2156052at2759"/>
<keyword evidence="1" id="KW-0175">Coiled coil</keyword>
<dbReference type="SUPFAM" id="SSF56112">
    <property type="entry name" value="Protein kinase-like (PK-like)"/>
    <property type="match status" value="1"/>
</dbReference>
<dbReference type="Proteomes" id="UP000023758">
    <property type="component" value="Unassembled WGS sequence"/>
</dbReference>
<dbReference type="InterPro" id="IPR011009">
    <property type="entry name" value="Kinase-like_dom_sf"/>
</dbReference>
<organism evidence="3">
    <name type="scientific">Trichophyton rubrum CBS 288.86</name>
    <dbReference type="NCBI Taxonomy" id="1215330"/>
    <lineage>
        <taxon>Eukaryota</taxon>
        <taxon>Fungi</taxon>
        <taxon>Dikarya</taxon>
        <taxon>Ascomycota</taxon>
        <taxon>Pezizomycotina</taxon>
        <taxon>Eurotiomycetes</taxon>
        <taxon>Eurotiomycetidae</taxon>
        <taxon>Onygenales</taxon>
        <taxon>Arthrodermataceae</taxon>
        <taxon>Trichophyton</taxon>
    </lineage>
</organism>